<feature type="transmembrane region" description="Helical" evidence="1">
    <location>
        <begin position="317"/>
        <end position="337"/>
    </location>
</feature>
<feature type="transmembrane region" description="Helical" evidence="1">
    <location>
        <begin position="86"/>
        <end position="106"/>
    </location>
</feature>
<reference evidence="2 3" key="1">
    <citation type="journal article" date="2012" name="J. Bacteriol.">
        <title>Complete genome sequence of a thermophilic methanogen, Methanocella conradii HZ254, isolated from Chinese rice field soil.</title>
        <authorList>
            <person name="Lu Z."/>
            <person name="Lu Y."/>
        </authorList>
    </citation>
    <scope>NUCLEOTIDE SEQUENCE [LARGE SCALE GENOMIC DNA]</scope>
    <source>
        <strain evidence="3">DSM 24694 / JCM 17849 / CGMCC 1.5162 / HZ254</strain>
    </source>
</reference>
<dbReference type="OrthoDB" id="147060at2157"/>
<evidence type="ECO:0008006" key="4">
    <source>
        <dbReference type="Google" id="ProtNLM"/>
    </source>
</evidence>
<proteinExistence type="predicted"/>
<feature type="transmembrane region" description="Helical" evidence="1">
    <location>
        <begin position="594"/>
        <end position="620"/>
    </location>
</feature>
<gene>
    <name evidence="2" type="ordered locus">Mtc_0364</name>
</gene>
<organism evidence="2 3">
    <name type="scientific">Methanocella conradii (strain DSM 24694 / JCM 17849 / CGMCC 1.5162 / HZ254)</name>
    <dbReference type="NCBI Taxonomy" id="1041930"/>
    <lineage>
        <taxon>Archaea</taxon>
        <taxon>Methanobacteriati</taxon>
        <taxon>Methanobacteriota</taxon>
        <taxon>Stenosarchaea group</taxon>
        <taxon>Methanomicrobia</taxon>
        <taxon>Methanocellales</taxon>
        <taxon>Methanocellaceae</taxon>
        <taxon>Methanocella</taxon>
    </lineage>
</organism>
<dbReference type="STRING" id="1041930.Mtc_0364"/>
<feature type="transmembrane region" description="Helical" evidence="1">
    <location>
        <begin position="502"/>
        <end position="521"/>
    </location>
</feature>
<feature type="transmembrane region" description="Helical" evidence="1">
    <location>
        <begin position="55"/>
        <end position="80"/>
    </location>
</feature>
<keyword evidence="1" id="KW-0472">Membrane</keyword>
<dbReference type="HOGENOM" id="CLU_022751_0_0_2"/>
<dbReference type="GeneID" id="11970246"/>
<feature type="transmembrane region" description="Helical" evidence="1">
    <location>
        <begin position="349"/>
        <end position="368"/>
    </location>
</feature>
<sequence>MEAEGRYARLCRASYRALSALVNRERIDGYSSRYASRGLVASIGFAGLEVKPSEVFSLAFFSAMGALALVSTVGLIALALGLMDSTMAIMLIACGGIAPLLTYVYVGEYPKRRAAYMRVHSLGDVPEVISYVVMAMKLNPNIELALKFAASSSKRQLAKDVKKLMWDLQMRAYDSLDMALGAFASEWGGYSEHFKRAVFLIKSATGEREEAMRTIALNRALDVVLQGTKGLMYSFSSALHSPALILYSIFVMVPLALVAMLPAAAIVGLRINAIELALLYDLLFPLATLVYAHSILMRRPAAFTPPDIPNVKQAIPAWAWAALALSSGAAISALYFFPLSLPIARSAFPVWGVTAAISVYCLGVYTPYKKLRDDIKKMEDEFADSLFILGRRVSEGRSPEEGFAYTAAMTSGTSVGKAYARAAYNIRCLRTTLRDAVLSPEYGAFSDVYSDRIRATIAMLVESSGKSGEIAGNSIVRLADHLKELQSIEDDIRKMLYTMTSMLKTTCIVFAPFIGGVTLALSQSISDVVAHTLANLSDMPESARQYFPMVPEFSAPMVSNEQFVLIIGLYLVMLVIILLRFVSGIEHGDDRYEFMYGVGTALPIAMAIFTVTTALAGSAFGSLI</sequence>
<feature type="transmembrane region" description="Helical" evidence="1">
    <location>
        <begin position="563"/>
        <end position="582"/>
    </location>
</feature>
<dbReference type="KEGG" id="mez:Mtc_0364"/>
<evidence type="ECO:0000313" key="3">
    <source>
        <dbReference type="Proteomes" id="UP000005233"/>
    </source>
</evidence>
<dbReference type="RefSeq" id="WP_014404973.1">
    <property type="nucleotide sequence ID" value="NC_017034.1"/>
</dbReference>
<evidence type="ECO:0000313" key="2">
    <source>
        <dbReference type="EMBL" id="AFC99134.1"/>
    </source>
</evidence>
<dbReference type="Proteomes" id="UP000005233">
    <property type="component" value="Chromosome"/>
</dbReference>
<accession>H8IA68</accession>
<evidence type="ECO:0000256" key="1">
    <source>
        <dbReference type="SAM" id="Phobius"/>
    </source>
</evidence>
<keyword evidence="1" id="KW-1133">Transmembrane helix</keyword>
<name>H8IA68_METCZ</name>
<dbReference type="EMBL" id="CP003243">
    <property type="protein sequence ID" value="AFC99134.1"/>
    <property type="molecule type" value="Genomic_DNA"/>
</dbReference>
<keyword evidence="1" id="KW-0812">Transmembrane</keyword>
<protein>
    <recommendedName>
        <fullName evidence="4">Type II secretion system protein GspF domain-containing protein</fullName>
    </recommendedName>
</protein>
<dbReference type="eggNOG" id="arCOG01814">
    <property type="taxonomic scope" value="Archaea"/>
</dbReference>
<dbReference type="AlphaFoldDB" id="H8IA68"/>
<feature type="transmembrane region" description="Helical" evidence="1">
    <location>
        <begin position="244"/>
        <end position="271"/>
    </location>
</feature>
<feature type="transmembrane region" description="Helical" evidence="1">
    <location>
        <begin position="277"/>
        <end position="296"/>
    </location>
</feature>
<keyword evidence="3" id="KW-1185">Reference proteome</keyword>